<feature type="region of interest" description="Disordered" evidence="1">
    <location>
        <begin position="107"/>
        <end position="134"/>
    </location>
</feature>
<organism evidence="3">
    <name type="scientific">Cryptomonas curvata</name>
    <dbReference type="NCBI Taxonomy" id="233186"/>
    <lineage>
        <taxon>Eukaryota</taxon>
        <taxon>Cryptophyceae</taxon>
        <taxon>Cryptomonadales</taxon>
        <taxon>Cryptomonadaceae</taxon>
        <taxon>Cryptomonas</taxon>
    </lineage>
</organism>
<dbReference type="SUPFAM" id="SSF54106">
    <property type="entry name" value="LysM domain"/>
    <property type="match status" value="1"/>
</dbReference>
<dbReference type="EMBL" id="HBEZ01014001">
    <property type="protein sequence ID" value="CAD8630055.1"/>
    <property type="molecule type" value="Transcribed_RNA"/>
</dbReference>
<reference evidence="3" key="1">
    <citation type="submission" date="2021-01" db="EMBL/GenBank/DDBJ databases">
        <authorList>
            <person name="Corre E."/>
            <person name="Pelletier E."/>
            <person name="Niang G."/>
            <person name="Scheremetjew M."/>
            <person name="Finn R."/>
            <person name="Kale V."/>
            <person name="Holt S."/>
            <person name="Cochrane G."/>
            <person name="Meng A."/>
            <person name="Brown T."/>
            <person name="Cohen L."/>
        </authorList>
    </citation>
    <scope>NUCLEOTIDE SEQUENCE</scope>
    <source>
        <strain evidence="3">CCAP979/52</strain>
    </source>
</reference>
<sequence>MAQSKAWNSLKVLGNLAPWKSRSKKQEISECSESELHELSHRNNNGSVKHGLFEVDEIKEMEVNFENHSSFSSFHSKNSVSESEEVKRNESARIYQSLRRFGCLQDQSNCNSESSHSSFSSRDPDNDFSDADTMSAGQITPTVLPSNADGLKIVSGKSLCCWHVIEDTDTLSGICIRYGISEDALLRANRASRAALLARKSILIPLIENMEC</sequence>
<evidence type="ECO:0000256" key="1">
    <source>
        <dbReference type="SAM" id="MobiDB-lite"/>
    </source>
</evidence>
<accession>A0A7S0QGX4</accession>
<dbReference type="Gene3D" id="3.10.350.10">
    <property type="entry name" value="LysM domain"/>
    <property type="match status" value="1"/>
</dbReference>
<feature type="domain" description="LysM" evidence="2">
    <location>
        <begin position="161"/>
        <end position="204"/>
    </location>
</feature>
<protein>
    <recommendedName>
        <fullName evidence="2">LysM domain-containing protein</fullName>
    </recommendedName>
</protein>
<dbReference type="CDD" id="cd00118">
    <property type="entry name" value="LysM"/>
    <property type="match status" value="1"/>
</dbReference>
<dbReference type="InterPro" id="IPR018392">
    <property type="entry name" value="LysM"/>
</dbReference>
<name>A0A7S0QGX4_9CRYP</name>
<evidence type="ECO:0000259" key="2">
    <source>
        <dbReference type="PROSITE" id="PS51782"/>
    </source>
</evidence>
<gene>
    <name evidence="3" type="ORF">CCUR1050_LOCUS7734</name>
</gene>
<dbReference type="InterPro" id="IPR036779">
    <property type="entry name" value="LysM_dom_sf"/>
</dbReference>
<dbReference type="AlphaFoldDB" id="A0A7S0QGX4"/>
<evidence type="ECO:0000313" key="3">
    <source>
        <dbReference type="EMBL" id="CAD8630055.1"/>
    </source>
</evidence>
<dbReference type="PROSITE" id="PS51782">
    <property type="entry name" value="LYSM"/>
    <property type="match status" value="1"/>
</dbReference>
<proteinExistence type="predicted"/>
<dbReference type="Pfam" id="PF01476">
    <property type="entry name" value="LysM"/>
    <property type="match status" value="1"/>
</dbReference>
<feature type="compositionally biased region" description="Low complexity" evidence="1">
    <location>
        <begin position="108"/>
        <end position="121"/>
    </location>
</feature>